<dbReference type="Gene3D" id="3.80.10.10">
    <property type="entry name" value="Ribonuclease Inhibitor"/>
    <property type="match status" value="2"/>
</dbReference>
<keyword evidence="5" id="KW-1185">Reference proteome</keyword>
<keyword evidence="3" id="KW-0677">Repeat</keyword>
<dbReference type="EMBL" id="SIDB01000003">
    <property type="protein sequence ID" value="KAI3434393.1"/>
    <property type="molecule type" value="Genomic_DNA"/>
</dbReference>
<evidence type="ECO:0000256" key="3">
    <source>
        <dbReference type="ARBA" id="ARBA00022737"/>
    </source>
</evidence>
<evidence type="ECO:0000256" key="1">
    <source>
        <dbReference type="ARBA" id="ARBA00004430"/>
    </source>
</evidence>
<evidence type="ECO:0000313" key="5">
    <source>
        <dbReference type="Proteomes" id="UP001055712"/>
    </source>
</evidence>
<comment type="caution">
    <text evidence="4">The sequence shown here is derived from an EMBL/GenBank/DDBJ whole genome shotgun (WGS) entry which is preliminary data.</text>
</comment>
<dbReference type="InterPro" id="IPR050216">
    <property type="entry name" value="LRR_domain-containing"/>
</dbReference>
<reference evidence="4" key="1">
    <citation type="journal article" date="2019" name="Plant J.">
        <title>Chlorella vulgaris genome assembly and annotation reveals the molecular basis for metabolic acclimation to high light conditions.</title>
        <authorList>
            <person name="Cecchin M."/>
            <person name="Marcolungo L."/>
            <person name="Rossato M."/>
            <person name="Girolomoni L."/>
            <person name="Cosentino E."/>
            <person name="Cuine S."/>
            <person name="Li-Beisson Y."/>
            <person name="Delledonne M."/>
            <person name="Ballottari M."/>
        </authorList>
    </citation>
    <scope>NUCLEOTIDE SEQUENCE</scope>
    <source>
        <strain evidence="4">211/11P</strain>
    </source>
</reference>
<name>A0A9D4YZ48_CHLVU</name>
<dbReference type="OrthoDB" id="1416801at2759"/>
<dbReference type="PANTHER" id="PTHR48051">
    <property type="match status" value="1"/>
</dbReference>
<evidence type="ECO:0000313" key="4">
    <source>
        <dbReference type="EMBL" id="KAI3434393.1"/>
    </source>
</evidence>
<evidence type="ECO:0000256" key="2">
    <source>
        <dbReference type="ARBA" id="ARBA00022614"/>
    </source>
</evidence>
<comment type="subcellular location">
    <subcellularLocation>
        <location evidence="1">Cytoplasm</location>
        <location evidence="1">Cytoskeleton</location>
        <location evidence="1">Cilium axoneme</location>
    </subcellularLocation>
</comment>
<keyword evidence="2" id="KW-0433">Leucine-rich repeat</keyword>
<dbReference type="InterPro" id="IPR003591">
    <property type="entry name" value="Leu-rich_rpt_typical-subtyp"/>
</dbReference>
<protein>
    <submittedName>
        <fullName evidence="4">Uncharacterized protein</fullName>
    </submittedName>
</protein>
<sequence>MASRCLEGDRGNAHAAMGGTDQAAADTTAECAISELALAVLVPASLLQMNIFSHLERSDKLNLGATCTSLLQASLAWFAEVTAVVQPGKTDVALLAAWLERHQARLHLRIDPGDALQRESSEQERNDSLTALPSSLVTSLTARNPLPAAVSALTALTSLVSEAIIDESLQRDDVPLASLSTHHLRPLMRLRQLRLSFNDLSGIAEELLSLPALAGLQELALCSCKLQAMPRALSALTRLTALNLSRSSVSATASLATLQRLQSLEISYCGLTAAPEQLSALTALTRLDLVYNPLAGGWQHLLALAQLFDLNIGLCGLTALPEQVSALTALTRLVLTGNGNMNGGWHHLLPLTQLQDLDLSWCDLLTVPEQVSALAALNRLNLSRNGWLAGGWQHLLPLTQLQHLDMFVCYFSAVPEQVSALTALTYLNLCWNSPLKGGWQHLLPLRQLQDLNLENCGLTAVPRQLSMLTALTSLNLGLNDELAGGWRRLYQLTSLRRLVLRSFTPQSIAPRLAAMPLLHIET</sequence>
<dbReference type="PANTHER" id="PTHR48051:SF1">
    <property type="entry name" value="RAS SUPPRESSOR PROTEIN 1"/>
    <property type="match status" value="1"/>
</dbReference>
<dbReference type="GO" id="GO:0005930">
    <property type="term" value="C:axoneme"/>
    <property type="evidence" value="ECO:0007669"/>
    <property type="project" value="UniProtKB-SubCell"/>
</dbReference>
<gene>
    <name evidence="4" type="ORF">D9Q98_002471</name>
</gene>
<dbReference type="InterPro" id="IPR032675">
    <property type="entry name" value="LRR_dom_sf"/>
</dbReference>
<dbReference type="AlphaFoldDB" id="A0A9D4YZ48"/>
<proteinExistence type="predicted"/>
<accession>A0A9D4YZ48</accession>
<dbReference type="SMART" id="SM00369">
    <property type="entry name" value="LRR_TYP"/>
    <property type="match status" value="7"/>
</dbReference>
<dbReference type="Proteomes" id="UP001055712">
    <property type="component" value="Unassembled WGS sequence"/>
</dbReference>
<reference evidence="4" key="2">
    <citation type="submission" date="2020-11" db="EMBL/GenBank/DDBJ databases">
        <authorList>
            <person name="Cecchin M."/>
            <person name="Marcolungo L."/>
            <person name="Rossato M."/>
            <person name="Girolomoni L."/>
            <person name="Cosentino E."/>
            <person name="Cuine S."/>
            <person name="Li-Beisson Y."/>
            <person name="Delledonne M."/>
            <person name="Ballottari M."/>
        </authorList>
    </citation>
    <scope>NUCLEOTIDE SEQUENCE</scope>
    <source>
        <strain evidence="4">211/11P</strain>
        <tissue evidence="4">Whole cell</tissue>
    </source>
</reference>
<dbReference type="SUPFAM" id="SSF52058">
    <property type="entry name" value="L domain-like"/>
    <property type="match status" value="1"/>
</dbReference>
<organism evidence="4 5">
    <name type="scientific">Chlorella vulgaris</name>
    <name type="common">Green alga</name>
    <dbReference type="NCBI Taxonomy" id="3077"/>
    <lineage>
        <taxon>Eukaryota</taxon>
        <taxon>Viridiplantae</taxon>
        <taxon>Chlorophyta</taxon>
        <taxon>core chlorophytes</taxon>
        <taxon>Trebouxiophyceae</taxon>
        <taxon>Chlorellales</taxon>
        <taxon>Chlorellaceae</taxon>
        <taxon>Chlorella clade</taxon>
        <taxon>Chlorella</taxon>
    </lineage>
</organism>